<comment type="caution">
    <text evidence="1">The sequence shown here is derived from an EMBL/GenBank/DDBJ whole genome shotgun (WGS) entry which is preliminary data.</text>
</comment>
<name>A0ABT9JH68_9RHOB</name>
<dbReference type="InterPro" id="IPR043519">
    <property type="entry name" value="NT_sf"/>
</dbReference>
<dbReference type="CDD" id="cd05403">
    <property type="entry name" value="NT_KNTase_like"/>
    <property type="match status" value="1"/>
</dbReference>
<protein>
    <submittedName>
        <fullName evidence="1">Nucleotidyltransferase domain-containing protein</fullName>
        <ecNumber evidence="1">2.7.7.-</ecNumber>
    </submittedName>
</protein>
<keyword evidence="2" id="KW-1185">Reference proteome</keyword>
<dbReference type="InterPro" id="IPR027417">
    <property type="entry name" value="P-loop_NTPase"/>
</dbReference>
<keyword evidence="1" id="KW-0808">Transferase</keyword>
<dbReference type="Proteomes" id="UP001224997">
    <property type="component" value="Unassembled WGS sequence"/>
</dbReference>
<dbReference type="Gene3D" id="3.40.50.300">
    <property type="entry name" value="P-loop containing nucleotide triphosphate hydrolases"/>
    <property type="match status" value="1"/>
</dbReference>
<evidence type="ECO:0000313" key="2">
    <source>
        <dbReference type="Proteomes" id="UP001224997"/>
    </source>
</evidence>
<sequence length="608" mass="67993">MTIVSISGPDNVGKTTQIRWLCYRNSELSTLGGVQQHDPDWPIPEYNDSKDWWFTCSTDEHVAAITRAYRRRAVAANGAAFVVLDRGPRMFAAVCAATHVAKEGGTIEAALEEVERKGMFTGLYSEVPEILLLPSPDVSECVKNTLQREDQIIRSPLYPVYQEQLSRALLLQSARGLYSAVHTAREASIADVSNRLSDSITGLTGKPFSPLFNEMDDVVVLSGLSESGKSSVGELARLRWGYSRLKISYLAEVAADRMRLTLEAFYALPSVEIAEAMLLALDRFAARHYYLRRFTLESAHRYDVARHWKRVLGNRICLLFIDASEETRHKRTFETEEEFNQREIDKKSRGAHHIKNVADQILLNDGSRHSLEENVARILTGRIHDTAPYRTQSTAIPSPLVPEIASIFRRHAPKETLYAGMMGSLVHGGWSEDSDIDILIVVSSFCYATFEDLGVALAACSGGRKIALNIIEESELLRSRLNGNLTHKIRLANARLDYRLVSTDWVPPPLTRADDILASEPDLIMAVTMLRRHLVLGNISHRQIVKYTGIVAKILLRQRSIDVEPEQSAIGYALAYFLGKDELADDCLPNDSRSVAEIGLKLFRKALS</sequence>
<dbReference type="GO" id="GO:0016779">
    <property type="term" value="F:nucleotidyltransferase activity"/>
    <property type="evidence" value="ECO:0007669"/>
    <property type="project" value="UniProtKB-KW"/>
</dbReference>
<dbReference type="SUPFAM" id="SSF81301">
    <property type="entry name" value="Nucleotidyltransferase"/>
    <property type="match status" value="1"/>
</dbReference>
<evidence type="ECO:0000313" key="1">
    <source>
        <dbReference type="EMBL" id="MDP5309065.1"/>
    </source>
</evidence>
<organism evidence="1 2">
    <name type="scientific">Paracoccus spongiarum</name>
    <dbReference type="NCBI Taxonomy" id="3064387"/>
    <lineage>
        <taxon>Bacteria</taxon>
        <taxon>Pseudomonadati</taxon>
        <taxon>Pseudomonadota</taxon>
        <taxon>Alphaproteobacteria</taxon>
        <taxon>Rhodobacterales</taxon>
        <taxon>Paracoccaceae</taxon>
        <taxon>Paracoccus</taxon>
    </lineage>
</organism>
<accession>A0ABT9JH68</accession>
<dbReference type="SUPFAM" id="SSF52540">
    <property type="entry name" value="P-loop containing nucleoside triphosphate hydrolases"/>
    <property type="match status" value="2"/>
</dbReference>
<gene>
    <name evidence="1" type="ORF">Q5Y72_18490</name>
</gene>
<keyword evidence="1" id="KW-0548">Nucleotidyltransferase</keyword>
<dbReference type="RefSeq" id="WP_305964890.1">
    <property type="nucleotide sequence ID" value="NZ_JAVAMQ010000032.1"/>
</dbReference>
<dbReference type="EC" id="2.7.7.-" evidence="1"/>
<reference evidence="1 2" key="1">
    <citation type="submission" date="2023-08" db="EMBL/GenBank/DDBJ databases">
        <authorList>
            <person name="Park J.-S."/>
        </authorList>
    </citation>
    <scope>NUCLEOTIDE SEQUENCE [LARGE SCALE GENOMIC DNA]</scope>
    <source>
        <strain evidence="1 2">2205BS29-5</strain>
    </source>
</reference>
<dbReference type="EMBL" id="JAVAMQ010000032">
    <property type="protein sequence ID" value="MDP5309065.1"/>
    <property type="molecule type" value="Genomic_DNA"/>
</dbReference>
<proteinExistence type="predicted"/>